<evidence type="ECO:0000313" key="2">
    <source>
        <dbReference type="Proteomes" id="UP001152795"/>
    </source>
</evidence>
<protein>
    <submittedName>
        <fullName evidence="1">Uncharacterized protein</fullName>
    </submittedName>
</protein>
<keyword evidence="2" id="KW-1185">Reference proteome</keyword>
<dbReference type="EMBL" id="CACRXK020032898">
    <property type="protein sequence ID" value="CAB4043680.1"/>
    <property type="molecule type" value="Genomic_DNA"/>
</dbReference>
<accession>A0A6S7KMY0</accession>
<gene>
    <name evidence="1" type="ORF">PACLA_8A086031</name>
</gene>
<dbReference type="AlphaFoldDB" id="A0A6S7KMY0"/>
<comment type="caution">
    <text evidence="1">The sequence shown here is derived from an EMBL/GenBank/DDBJ whole genome shotgun (WGS) entry which is preliminary data.</text>
</comment>
<proteinExistence type="predicted"/>
<organism evidence="1 2">
    <name type="scientific">Paramuricea clavata</name>
    <name type="common">Red gorgonian</name>
    <name type="synonym">Violescent sea-whip</name>
    <dbReference type="NCBI Taxonomy" id="317549"/>
    <lineage>
        <taxon>Eukaryota</taxon>
        <taxon>Metazoa</taxon>
        <taxon>Cnidaria</taxon>
        <taxon>Anthozoa</taxon>
        <taxon>Octocorallia</taxon>
        <taxon>Malacalcyonacea</taxon>
        <taxon>Plexauridae</taxon>
        <taxon>Paramuricea</taxon>
    </lineage>
</organism>
<feature type="non-terminal residue" evidence="1">
    <location>
        <position position="55"/>
    </location>
</feature>
<evidence type="ECO:0000313" key="1">
    <source>
        <dbReference type="EMBL" id="CAB4043680.1"/>
    </source>
</evidence>
<dbReference type="OrthoDB" id="5988996at2759"/>
<reference evidence="1" key="1">
    <citation type="submission" date="2020-04" db="EMBL/GenBank/DDBJ databases">
        <authorList>
            <person name="Alioto T."/>
            <person name="Alioto T."/>
            <person name="Gomez Garrido J."/>
        </authorList>
    </citation>
    <scope>NUCLEOTIDE SEQUENCE</scope>
    <source>
        <strain evidence="1">A484AB</strain>
    </source>
</reference>
<sequence length="55" mass="6441">MKPYQLGSKVWKKATVASRLDERPYVVETANGKTYRRNRFQLKKSKENADTPEPE</sequence>
<name>A0A6S7KMY0_PARCT</name>
<dbReference type="Proteomes" id="UP001152795">
    <property type="component" value="Unassembled WGS sequence"/>
</dbReference>